<evidence type="ECO:0000256" key="1">
    <source>
        <dbReference type="SAM" id="MobiDB-lite"/>
    </source>
</evidence>
<proteinExistence type="predicted"/>
<dbReference type="Proteomes" id="UP000481421">
    <property type="component" value="Unassembled WGS sequence"/>
</dbReference>
<accession>A0A6B3RKK2</accession>
<dbReference type="EMBL" id="JAAIKE010000003">
    <property type="protein sequence ID" value="NEX46597.1"/>
    <property type="molecule type" value="Genomic_DNA"/>
</dbReference>
<reference evidence="2 3" key="1">
    <citation type="submission" date="2020-02" db="EMBL/GenBank/DDBJ databases">
        <title>Rhodobacter algicola sp. nov., isolated from microalga culture.</title>
        <authorList>
            <person name="Park C.-Y."/>
        </authorList>
    </citation>
    <scope>NUCLEOTIDE SEQUENCE [LARGE SCALE GENOMIC DNA]</scope>
    <source>
        <strain evidence="2 3">ETT8</strain>
    </source>
</reference>
<sequence length="49" mass="5327">MHRRAFKARQGKVIVDVGLEFRLRGILQPALDPAGPDRLVSGDEPGAES</sequence>
<name>A0A6B3RKK2_9RHOB</name>
<keyword evidence="3" id="KW-1185">Reference proteome</keyword>
<comment type="caution">
    <text evidence="2">The sequence shown here is derived from an EMBL/GenBank/DDBJ whole genome shotgun (WGS) entry which is preliminary data.</text>
</comment>
<feature type="region of interest" description="Disordered" evidence="1">
    <location>
        <begin position="30"/>
        <end position="49"/>
    </location>
</feature>
<evidence type="ECO:0000313" key="2">
    <source>
        <dbReference type="EMBL" id="NEX46597.1"/>
    </source>
</evidence>
<protein>
    <submittedName>
        <fullName evidence="2">Uncharacterized protein</fullName>
    </submittedName>
</protein>
<evidence type="ECO:0000313" key="3">
    <source>
        <dbReference type="Proteomes" id="UP000481421"/>
    </source>
</evidence>
<gene>
    <name evidence="2" type="ORF">G3572_10305</name>
</gene>
<dbReference type="RefSeq" id="WP_164611465.1">
    <property type="nucleotide sequence ID" value="NZ_JAAIKE010000003.1"/>
</dbReference>
<dbReference type="AlphaFoldDB" id="A0A6B3RKK2"/>
<organism evidence="2 3">
    <name type="scientific">Pseudotabrizicola algicola</name>
    <dbReference type="NCBI Taxonomy" id="2709381"/>
    <lineage>
        <taxon>Bacteria</taxon>
        <taxon>Pseudomonadati</taxon>
        <taxon>Pseudomonadota</taxon>
        <taxon>Alphaproteobacteria</taxon>
        <taxon>Rhodobacterales</taxon>
        <taxon>Paracoccaceae</taxon>
        <taxon>Pseudotabrizicola</taxon>
    </lineage>
</organism>